<dbReference type="RefSeq" id="WP_210279799.1">
    <property type="nucleotide sequence ID" value="NZ_BPRF01000027.1"/>
</dbReference>
<proteinExistence type="inferred from homology"/>
<evidence type="ECO:0000256" key="1">
    <source>
        <dbReference type="ARBA" id="ARBA00009981"/>
    </source>
</evidence>
<dbReference type="NCBIfam" id="TIGR01552">
    <property type="entry name" value="phd_fam"/>
    <property type="match status" value="1"/>
</dbReference>
<comment type="similarity">
    <text evidence="1 2">Belongs to the phD/YefM antitoxin family.</text>
</comment>
<dbReference type="InterPro" id="IPR006442">
    <property type="entry name" value="Antitoxin_Phd/YefM"/>
</dbReference>
<comment type="caution">
    <text evidence="4">The sequence shown here is derived from an EMBL/GenBank/DDBJ whole genome shotgun (WGS) entry which is preliminary data.</text>
</comment>
<gene>
    <name evidence="4" type="ORF">HNR51_000247</name>
</gene>
<comment type="function">
    <text evidence="2">Antitoxin component of a type II toxin-antitoxin (TA) system.</text>
</comment>
<protein>
    <recommendedName>
        <fullName evidence="2">Antitoxin</fullName>
    </recommendedName>
</protein>
<dbReference type="AlphaFoldDB" id="A0AA40RY77"/>
<name>A0AA40RY77_9HYPH</name>
<dbReference type="InterPro" id="IPR036165">
    <property type="entry name" value="YefM-like_sf"/>
</dbReference>
<evidence type="ECO:0000313" key="5">
    <source>
        <dbReference type="Proteomes" id="UP000543554"/>
    </source>
</evidence>
<dbReference type="Pfam" id="PF02604">
    <property type="entry name" value="PhdYeFM_antitox"/>
    <property type="match status" value="1"/>
</dbReference>
<evidence type="ECO:0000313" key="4">
    <source>
        <dbReference type="EMBL" id="MBA8911185.1"/>
    </source>
</evidence>
<dbReference type="EMBL" id="JACJIB010000001">
    <property type="protein sequence ID" value="MBA8911185.1"/>
    <property type="molecule type" value="Genomic_DNA"/>
</dbReference>
<dbReference type="Gene3D" id="3.40.1620.10">
    <property type="entry name" value="YefM-like domain"/>
    <property type="match status" value="1"/>
</dbReference>
<evidence type="ECO:0000256" key="3">
    <source>
        <dbReference type="SAM" id="MobiDB-lite"/>
    </source>
</evidence>
<feature type="region of interest" description="Disordered" evidence="3">
    <location>
        <begin position="93"/>
        <end position="112"/>
    </location>
</feature>
<dbReference type="SUPFAM" id="SSF143120">
    <property type="entry name" value="YefM-like"/>
    <property type="match status" value="1"/>
</dbReference>
<reference evidence="4 5" key="1">
    <citation type="submission" date="2020-08" db="EMBL/GenBank/DDBJ databases">
        <title>Genomic Encyclopedia of Type Strains, Phase IV (KMG-IV): sequencing the most valuable type-strain genomes for metagenomic binning, comparative biology and taxonomic classification.</title>
        <authorList>
            <person name="Goeker M."/>
        </authorList>
    </citation>
    <scope>NUCLEOTIDE SEQUENCE [LARGE SCALE GENOMIC DNA]</scope>
    <source>
        <strain evidence="4 5">DSM 11490</strain>
    </source>
</reference>
<evidence type="ECO:0000256" key="2">
    <source>
        <dbReference type="RuleBase" id="RU362080"/>
    </source>
</evidence>
<dbReference type="Proteomes" id="UP000543554">
    <property type="component" value="Unassembled WGS sequence"/>
</dbReference>
<keyword evidence="5" id="KW-1185">Reference proteome</keyword>
<accession>A0AA40RY77</accession>
<sequence>MNTYVFRTVRKTEAFMTATVTASDARKNFDHWHDRSRTEPVRITEHGRESAYLVSAETFHALWSCYRKAIGVGALSDAEMALIMEAEVSNEHAYEMPDLDETSDASTPKHGT</sequence>
<organism evidence="4 5">
    <name type="scientific">Methylorubrum thiocyanatum</name>
    <dbReference type="NCBI Taxonomy" id="47958"/>
    <lineage>
        <taxon>Bacteria</taxon>
        <taxon>Pseudomonadati</taxon>
        <taxon>Pseudomonadota</taxon>
        <taxon>Alphaproteobacteria</taxon>
        <taxon>Hyphomicrobiales</taxon>
        <taxon>Methylobacteriaceae</taxon>
        <taxon>Methylorubrum</taxon>
    </lineage>
</organism>